<keyword evidence="3" id="KW-1185">Reference proteome</keyword>
<dbReference type="GeneID" id="63836969"/>
<name>A0A9P4XVT9_CRYP1</name>
<dbReference type="EMBL" id="MU032351">
    <property type="protein sequence ID" value="KAF3761771.1"/>
    <property type="molecule type" value="Genomic_DNA"/>
</dbReference>
<dbReference type="Proteomes" id="UP000803844">
    <property type="component" value="Unassembled WGS sequence"/>
</dbReference>
<organism evidence="2 3">
    <name type="scientific">Cryphonectria parasitica (strain ATCC 38755 / EP155)</name>
    <dbReference type="NCBI Taxonomy" id="660469"/>
    <lineage>
        <taxon>Eukaryota</taxon>
        <taxon>Fungi</taxon>
        <taxon>Dikarya</taxon>
        <taxon>Ascomycota</taxon>
        <taxon>Pezizomycotina</taxon>
        <taxon>Sordariomycetes</taxon>
        <taxon>Sordariomycetidae</taxon>
        <taxon>Diaporthales</taxon>
        <taxon>Cryphonectriaceae</taxon>
        <taxon>Cryphonectria-Endothia species complex</taxon>
        <taxon>Cryphonectria</taxon>
    </lineage>
</organism>
<feature type="compositionally biased region" description="Polar residues" evidence="1">
    <location>
        <begin position="74"/>
        <end position="90"/>
    </location>
</feature>
<dbReference type="AlphaFoldDB" id="A0A9P4XVT9"/>
<proteinExistence type="predicted"/>
<accession>A0A9P4XVT9</accession>
<sequence length="193" mass="21096">MAELWAHAEITKTTSSAALYATPPESPRHKYSHSRSSSRDTRYTADSMPGLESSSSSSSARSISSSPSYDGYTASLNGSTGATTPPSETGVQDPYFYSNMDYADSSYDPPVEIIVAQQQQQKQNNTKVPYYHDQELPELPRVPQLAKQKSLLPYEISPDELRELETGVTGAKRSRVRGMFGRIFSSGSGVAAR</sequence>
<comment type="caution">
    <text evidence="2">The sequence shown here is derived from an EMBL/GenBank/DDBJ whole genome shotgun (WGS) entry which is preliminary data.</text>
</comment>
<feature type="compositionally biased region" description="Low complexity" evidence="1">
    <location>
        <begin position="53"/>
        <end position="68"/>
    </location>
</feature>
<dbReference type="RefSeq" id="XP_040772750.1">
    <property type="nucleotide sequence ID" value="XM_040919840.1"/>
</dbReference>
<reference evidence="2" key="1">
    <citation type="journal article" date="2020" name="Phytopathology">
        <title>Genome sequence of the chestnut blight fungus Cryphonectria parasitica EP155: A fundamental resource for an archetypical invasive plant pathogen.</title>
        <authorList>
            <person name="Crouch J.A."/>
            <person name="Dawe A."/>
            <person name="Aerts A."/>
            <person name="Barry K."/>
            <person name="Churchill A.C.L."/>
            <person name="Grimwood J."/>
            <person name="Hillman B."/>
            <person name="Milgroom M.G."/>
            <person name="Pangilinan J."/>
            <person name="Smith M."/>
            <person name="Salamov A."/>
            <person name="Schmutz J."/>
            <person name="Yadav J."/>
            <person name="Grigoriev I.V."/>
            <person name="Nuss D."/>
        </authorList>
    </citation>
    <scope>NUCLEOTIDE SEQUENCE</scope>
    <source>
        <strain evidence="2">EP155</strain>
    </source>
</reference>
<evidence type="ECO:0000313" key="2">
    <source>
        <dbReference type="EMBL" id="KAF3761771.1"/>
    </source>
</evidence>
<protein>
    <submittedName>
        <fullName evidence="2">Uncharacterized protein</fullName>
    </submittedName>
</protein>
<evidence type="ECO:0000256" key="1">
    <source>
        <dbReference type="SAM" id="MobiDB-lite"/>
    </source>
</evidence>
<feature type="region of interest" description="Disordered" evidence="1">
    <location>
        <begin position="15"/>
        <end position="96"/>
    </location>
</feature>
<gene>
    <name evidence="2" type="ORF">M406DRAFT_324229</name>
</gene>
<evidence type="ECO:0000313" key="3">
    <source>
        <dbReference type="Proteomes" id="UP000803844"/>
    </source>
</evidence>